<gene>
    <name evidence="2" type="ORF">NA56DRAFT_743418</name>
</gene>
<proteinExistence type="predicted"/>
<accession>A0A2J6QL94</accession>
<feature type="domain" description="CorA-like transporter" evidence="1">
    <location>
        <begin position="136"/>
        <end position="244"/>
    </location>
</feature>
<sequence>MMDLAVVTEDRLLSGHVLQAHESRLFHQNRTEIEVLFRPKDPNTNLNRLRYHVRSSEDLKEWISDERLCAGDTFFIFRQTSTWGRFKVKKDAFYQVSDYLKVFPFFVDIVISFGFKLTDDEKFGCWNVRLGGASGGSDRCVELAYSLRHVEHNSRGEGENSWSLRQCGVYQKYNPATHTSVWILLQPSSHLYERICTILQNPYPEDQWYGNLLVQMTVFWSVERNWRSYANDMSNTLRDLRDKAFSSSVGVKMDADFSLVFSDYQDVQALLVKMRKDCLAISSCLEVISGYHNLVDVLGRVNDNLPDPSITLSIQSLQGYFRDHLRGMETLLADVGGVSHVLVQILAYRNQEALIHTSENIRKIAETSKYESQTISMILKNTRQDSRTVKALSIVAVIYLPVSLVTVST</sequence>
<dbReference type="OrthoDB" id="5396681at2759"/>
<reference evidence="2 3" key="1">
    <citation type="submission" date="2016-05" db="EMBL/GenBank/DDBJ databases">
        <title>A degradative enzymes factory behind the ericoid mycorrhizal symbiosis.</title>
        <authorList>
            <consortium name="DOE Joint Genome Institute"/>
            <person name="Martino E."/>
            <person name="Morin E."/>
            <person name="Grelet G."/>
            <person name="Kuo A."/>
            <person name="Kohler A."/>
            <person name="Daghino S."/>
            <person name="Barry K."/>
            <person name="Choi C."/>
            <person name="Cichocki N."/>
            <person name="Clum A."/>
            <person name="Copeland A."/>
            <person name="Hainaut M."/>
            <person name="Haridas S."/>
            <person name="Labutti K."/>
            <person name="Lindquist E."/>
            <person name="Lipzen A."/>
            <person name="Khouja H.-R."/>
            <person name="Murat C."/>
            <person name="Ohm R."/>
            <person name="Olson A."/>
            <person name="Spatafora J."/>
            <person name="Veneault-Fourrey C."/>
            <person name="Henrissat B."/>
            <person name="Grigoriev I."/>
            <person name="Martin F."/>
            <person name="Perotto S."/>
        </authorList>
    </citation>
    <scope>NUCLEOTIDE SEQUENCE [LARGE SCALE GENOMIC DNA]</scope>
    <source>
        <strain evidence="2 3">UAMH 7357</strain>
    </source>
</reference>
<name>A0A2J6QL94_9HELO</name>
<evidence type="ECO:0000313" key="2">
    <source>
        <dbReference type="EMBL" id="PMD27048.1"/>
    </source>
</evidence>
<dbReference type="Pfam" id="PF26616">
    <property type="entry name" value="CorA-like"/>
    <property type="match status" value="2"/>
</dbReference>
<dbReference type="AlphaFoldDB" id="A0A2J6QL94"/>
<keyword evidence="3" id="KW-1185">Reference proteome</keyword>
<organism evidence="2 3">
    <name type="scientific">Hyaloscypha hepaticicola</name>
    <dbReference type="NCBI Taxonomy" id="2082293"/>
    <lineage>
        <taxon>Eukaryota</taxon>
        <taxon>Fungi</taxon>
        <taxon>Dikarya</taxon>
        <taxon>Ascomycota</taxon>
        <taxon>Pezizomycotina</taxon>
        <taxon>Leotiomycetes</taxon>
        <taxon>Helotiales</taxon>
        <taxon>Hyaloscyphaceae</taxon>
        <taxon>Hyaloscypha</taxon>
    </lineage>
</organism>
<feature type="domain" description="CorA-like transporter" evidence="1">
    <location>
        <begin position="17"/>
        <end position="117"/>
    </location>
</feature>
<evidence type="ECO:0000259" key="1">
    <source>
        <dbReference type="Pfam" id="PF26616"/>
    </source>
</evidence>
<dbReference type="InterPro" id="IPR058257">
    <property type="entry name" value="CorA-like_dom"/>
</dbReference>
<dbReference type="STRING" id="1745343.A0A2J6QL94"/>
<protein>
    <recommendedName>
        <fullName evidence="1">CorA-like transporter domain-containing protein</fullName>
    </recommendedName>
</protein>
<dbReference type="EMBL" id="KZ613466">
    <property type="protein sequence ID" value="PMD27048.1"/>
    <property type="molecule type" value="Genomic_DNA"/>
</dbReference>
<dbReference type="Proteomes" id="UP000235672">
    <property type="component" value="Unassembled WGS sequence"/>
</dbReference>
<evidence type="ECO:0000313" key="3">
    <source>
        <dbReference type="Proteomes" id="UP000235672"/>
    </source>
</evidence>